<dbReference type="SUPFAM" id="SSF51197">
    <property type="entry name" value="Clavaminate synthase-like"/>
    <property type="match status" value="2"/>
</dbReference>
<keyword evidence="2" id="KW-0408">Iron</keyword>
<dbReference type="EMBL" id="JAULSR010000002">
    <property type="protein sequence ID" value="KAK0630305.1"/>
    <property type="molecule type" value="Genomic_DNA"/>
</dbReference>
<dbReference type="GO" id="GO:0046872">
    <property type="term" value="F:metal ion binding"/>
    <property type="evidence" value="ECO:0007669"/>
    <property type="project" value="UniProtKB-KW"/>
</dbReference>
<dbReference type="PROSITE" id="PS51471">
    <property type="entry name" value="FE2OG_OXY"/>
    <property type="match status" value="1"/>
</dbReference>
<dbReference type="InterPro" id="IPR005123">
    <property type="entry name" value="Oxoglu/Fe-dep_dioxygenase_dom"/>
</dbReference>
<reference evidence="4" key="1">
    <citation type="submission" date="2023-06" db="EMBL/GenBank/DDBJ databases">
        <title>Genome-scale phylogeny and comparative genomics of the fungal order Sordariales.</title>
        <authorList>
            <consortium name="Lawrence Berkeley National Laboratory"/>
            <person name="Hensen N."/>
            <person name="Bonometti L."/>
            <person name="Westerberg I."/>
            <person name="Brannstrom I.O."/>
            <person name="Guillou S."/>
            <person name="Cros-Aarteil S."/>
            <person name="Calhoun S."/>
            <person name="Haridas S."/>
            <person name="Kuo A."/>
            <person name="Mondo S."/>
            <person name="Pangilinan J."/>
            <person name="Riley R."/>
            <person name="LaButti K."/>
            <person name="Andreopoulos B."/>
            <person name="Lipzen A."/>
            <person name="Chen C."/>
            <person name="Yanf M."/>
            <person name="Daum C."/>
            <person name="Ng V."/>
            <person name="Clum A."/>
            <person name="Steindorff A."/>
            <person name="Ohm R."/>
            <person name="Martin F."/>
            <person name="Silar P."/>
            <person name="Natvig D."/>
            <person name="Lalanne C."/>
            <person name="Gautier V."/>
            <person name="Ament-velasquez S.L."/>
            <person name="Kruys A."/>
            <person name="Hutchinson M.I."/>
            <person name="Powell A.J."/>
            <person name="Barry K."/>
            <person name="Miller A.N."/>
            <person name="Grigoriev I.V."/>
            <person name="Debuchy R."/>
            <person name="Gladieux P."/>
            <person name="Thoren M.H."/>
            <person name="Johannesson H."/>
        </authorList>
    </citation>
    <scope>NUCLEOTIDE SEQUENCE</scope>
    <source>
        <strain evidence="4">SMH3391-2</strain>
    </source>
</reference>
<name>A0AA40C9Q7_9PEZI</name>
<comment type="caution">
    <text evidence="4">The sequence shown here is derived from an EMBL/GenBank/DDBJ whole genome shotgun (WGS) entry which is preliminary data.</text>
</comment>
<organism evidence="4 5">
    <name type="scientific">Bombardia bombarda</name>
    <dbReference type="NCBI Taxonomy" id="252184"/>
    <lineage>
        <taxon>Eukaryota</taxon>
        <taxon>Fungi</taxon>
        <taxon>Dikarya</taxon>
        <taxon>Ascomycota</taxon>
        <taxon>Pezizomycotina</taxon>
        <taxon>Sordariomycetes</taxon>
        <taxon>Sordariomycetidae</taxon>
        <taxon>Sordariales</taxon>
        <taxon>Lasiosphaeriaceae</taxon>
        <taxon>Bombardia</taxon>
    </lineage>
</organism>
<dbReference type="InterPro" id="IPR050231">
    <property type="entry name" value="Iron_ascorbate_oxido_reductase"/>
</dbReference>
<dbReference type="AlphaFoldDB" id="A0AA40C9Q7"/>
<evidence type="ECO:0000313" key="5">
    <source>
        <dbReference type="Proteomes" id="UP001174934"/>
    </source>
</evidence>
<evidence type="ECO:0000313" key="4">
    <source>
        <dbReference type="EMBL" id="KAK0630305.1"/>
    </source>
</evidence>
<accession>A0AA40C9Q7</accession>
<dbReference type="InterPro" id="IPR044861">
    <property type="entry name" value="IPNS-like_FE2OG_OXY"/>
</dbReference>
<keyword evidence="2" id="KW-0479">Metal-binding</keyword>
<dbReference type="InterPro" id="IPR026992">
    <property type="entry name" value="DIOX_N"/>
</dbReference>
<keyword evidence="5" id="KW-1185">Reference proteome</keyword>
<evidence type="ECO:0000256" key="2">
    <source>
        <dbReference type="RuleBase" id="RU003682"/>
    </source>
</evidence>
<dbReference type="Gene3D" id="2.60.120.330">
    <property type="entry name" value="B-lactam Antibiotic, Isopenicillin N Synthase, Chain"/>
    <property type="match status" value="1"/>
</dbReference>
<dbReference type="Proteomes" id="UP001174934">
    <property type="component" value="Unassembled WGS sequence"/>
</dbReference>
<gene>
    <name evidence="4" type="ORF">B0T17DRAFT_506787</name>
</gene>
<proteinExistence type="inferred from homology"/>
<evidence type="ECO:0000259" key="3">
    <source>
        <dbReference type="PROSITE" id="PS51471"/>
    </source>
</evidence>
<evidence type="ECO:0000256" key="1">
    <source>
        <dbReference type="ARBA" id="ARBA00008056"/>
    </source>
</evidence>
<dbReference type="GO" id="GO:0016491">
    <property type="term" value="F:oxidoreductase activity"/>
    <property type="evidence" value="ECO:0007669"/>
    <property type="project" value="UniProtKB-KW"/>
</dbReference>
<feature type="domain" description="Fe2OG dioxygenase" evidence="3">
    <location>
        <begin position="200"/>
        <end position="335"/>
    </location>
</feature>
<dbReference type="GO" id="GO:0044283">
    <property type="term" value="P:small molecule biosynthetic process"/>
    <property type="evidence" value="ECO:0007669"/>
    <property type="project" value="UniProtKB-ARBA"/>
</dbReference>
<dbReference type="PANTHER" id="PTHR47990">
    <property type="entry name" value="2-OXOGLUTARATE (2OG) AND FE(II)-DEPENDENT OXYGENASE SUPERFAMILY PROTEIN-RELATED"/>
    <property type="match status" value="1"/>
</dbReference>
<keyword evidence="2" id="KW-0560">Oxidoreductase</keyword>
<comment type="similarity">
    <text evidence="1 2">Belongs to the iron/ascorbate-dependent oxidoreductase family.</text>
</comment>
<sequence>MPPIRQTATAETTPLPLFAIPIIDIAAYLSPSPSPSPTATASLASSIRAAATSPGFFQITGHGISPALRDRLFGALKAFFALPQAAKAALHRDNSPCLRGYEAVGDQVLEEGLPDRKEGFMIGQELVGTGEDGLGGLRFGQGANQWPGEDEGWCPGGFKAVMMEYFEAVRLLSRSVFRLVALSLELEEGFFDRFVYGRDAITMCRVLRYPPSNTTGRGPTDTKPRGIGAHTDFGALTLLLQDDVGGLEVFYRPSETWHAIQPVPDAFVVNIGDMMGEFHCYLVPACPNRQQHQVPFAHKAEKERWTNDKYTSTLHRALSPVSGKDRYSVAFFNEGLLD</sequence>
<dbReference type="InterPro" id="IPR027443">
    <property type="entry name" value="IPNS-like_sf"/>
</dbReference>
<dbReference type="Pfam" id="PF14226">
    <property type="entry name" value="DIOX_N"/>
    <property type="match status" value="1"/>
</dbReference>
<dbReference type="Pfam" id="PF03171">
    <property type="entry name" value="2OG-FeII_Oxy"/>
    <property type="match status" value="1"/>
</dbReference>
<protein>
    <recommendedName>
        <fullName evidence="3">Fe2OG dioxygenase domain-containing protein</fullName>
    </recommendedName>
</protein>
<dbReference type="PRINTS" id="PR00682">
    <property type="entry name" value="IPNSYNTHASE"/>
</dbReference>